<reference evidence="13 14" key="3">
    <citation type="journal article" date="2013" name="Rice">
        <title>Improvement of the Oryza sativa Nipponbare reference genome using next generation sequence and optical map data.</title>
        <authorList>
            <person name="Kawahara Y."/>
            <person name="de la Bastide M."/>
            <person name="Hamilton J.P."/>
            <person name="Kanamori H."/>
            <person name="McCombie W.R."/>
            <person name="Ouyang S."/>
            <person name="Schwartz D.C."/>
            <person name="Tanaka T."/>
            <person name="Wu J."/>
            <person name="Zhou S."/>
            <person name="Childs K.L."/>
            <person name="Davidson R.M."/>
            <person name="Lin H."/>
            <person name="Quesada-Ocampo L."/>
            <person name="Vaillancourt B."/>
            <person name="Sakai H."/>
            <person name="Lee S.S."/>
            <person name="Kim J."/>
            <person name="Numa H."/>
            <person name="Itoh T."/>
            <person name="Buell C.R."/>
            <person name="Matsumoto T."/>
        </authorList>
    </citation>
    <scope>NUCLEOTIDE SEQUENCE [LARGE SCALE GENOMIC DNA]</scope>
    <source>
        <strain evidence="14">cv. Nipponbare</strain>
    </source>
</reference>
<protein>
    <submittedName>
        <fullName evidence="13">Os01g0369900 protein</fullName>
    </submittedName>
</protein>
<keyword evidence="5" id="KW-0288">FMN</keyword>
<evidence type="ECO:0000256" key="5">
    <source>
        <dbReference type="ARBA" id="ARBA00022643"/>
    </source>
</evidence>
<dbReference type="Gramene" id="Os01t0369900-01">
    <property type="protein sequence ID" value="Os01t0369900-01"/>
    <property type="gene ID" value="Os01g0369900"/>
</dbReference>
<evidence type="ECO:0000256" key="11">
    <source>
        <dbReference type="ARBA" id="ARBA00023160"/>
    </source>
</evidence>
<evidence type="ECO:0000313" key="13">
    <source>
        <dbReference type="EMBL" id="BAS72170.1"/>
    </source>
</evidence>
<dbReference type="PANTHER" id="PTHR22893">
    <property type="entry name" value="NADH OXIDOREDUCTASE-RELATED"/>
    <property type="match status" value="1"/>
</dbReference>
<keyword evidence="7" id="KW-0276">Fatty acid metabolism</keyword>
<evidence type="ECO:0000256" key="1">
    <source>
        <dbReference type="ARBA" id="ARBA00001917"/>
    </source>
</evidence>
<evidence type="ECO:0000259" key="12">
    <source>
        <dbReference type="Pfam" id="PF00724"/>
    </source>
</evidence>
<dbReference type="InterPro" id="IPR045247">
    <property type="entry name" value="Oye-like"/>
</dbReference>
<evidence type="ECO:0000256" key="9">
    <source>
        <dbReference type="ARBA" id="ARBA00023002"/>
    </source>
</evidence>
<evidence type="ECO:0000256" key="3">
    <source>
        <dbReference type="ARBA" id="ARBA00022516"/>
    </source>
</evidence>
<keyword evidence="6" id="KW-0925">Oxylipin biosynthesis</keyword>
<keyword evidence="4" id="KW-0285">Flavoprotein</keyword>
<keyword evidence="10" id="KW-0443">Lipid metabolism</keyword>
<gene>
    <name evidence="13" type="ordered locus">Os01g0369900</name>
    <name evidence="13" type="ORF">OSNPB_010369900</name>
</gene>
<keyword evidence="8" id="KW-0521">NADP</keyword>
<name>A0A0P0V2I5_ORYSJ</name>
<evidence type="ECO:0000256" key="2">
    <source>
        <dbReference type="ARBA" id="ARBA00005979"/>
    </source>
</evidence>
<proteinExistence type="inferred from homology"/>
<evidence type="ECO:0000256" key="4">
    <source>
        <dbReference type="ARBA" id="ARBA00022630"/>
    </source>
</evidence>
<feature type="domain" description="NADH:flavin oxidoreductase/NADH oxidase N-terminal" evidence="12">
    <location>
        <begin position="7"/>
        <end position="86"/>
    </location>
</feature>
<comment type="cofactor">
    <cofactor evidence="1">
        <name>FMN</name>
        <dbReference type="ChEBI" id="CHEBI:58210"/>
    </cofactor>
</comment>
<accession>A0A0P0V2I5</accession>
<keyword evidence="11" id="KW-0275">Fatty acid biosynthesis</keyword>
<dbReference type="GO" id="GO:0010181">
    <property type="term" value="F:FMN binding"/>
    <property type="evidence" value="ECO:0007669"/>
    <property type="project" value="InterPro"/>
</dbReference>
<dbReference type="eggNOG" id="KOG0134">
    <property type="taxonomic scope" value="Eukaryota"/>
</dbReference>
<keyword evidence="3" id="KW-0444">Lipid biosynthesis</keyword>
<dbReference type="FunFam" id="3.20.20.70:FF:000405">
    <property type="match status" value="1"/>
</dbReference>
<keyword evidence="14" id="KW-1185">Reference proteome</keyword>
<dbReference type="InterPro" id="IPR001155">
    <property type="entry name" value="OxRdtase_FMN_N"/>
</dbReference>
<dbReference type="Pfam" id="PF00724">
    <property type="entry name" value="Oxidored_FMN"/>
    <property type="match status" value="1"/>
</dbReference>
<evidence type="ECO:0000256" key="7">
    <source>
        <dbReference type="ARBA" id="ARBA00022832"/>
    </source>
</evidence>
<evidence type="ECO:0000256" key="10">
    <source>
        <dbReference type="ARBA" id="ARBA00023098"/>
    </source>
</evidence>
<dbReference type="EMBL" id="AP014957">
    <property type="protein sequence ID" value="BAS72170.1"/>
    <property type="molecule type" value="Genomic_DNA"/>
</dbReference>
<evidence type="ECO:0000313" key="14">
    <source>
        <dbReference type="Proteomes" id="UP000059680"/>
    </source>
</evidence>
<evidence type="ECO:0000256" key="8">
    <source>
        <dbReference type="ARBA" id="ARBA00022857"/>
    </source>
</evidence>
<reference evidence="13 14" key="2">
    <citation type="journal article" date="2013" name="Plant Cell Physiol.">
        <title>Rice Annotation Project Database (RAP-DB): an integrative and interactive database for rice genomics.</title>
        <authorList>
            <person name="Sakai H."/>
            <person name="Lee S.S."/>
            <person name="Tanaka T."/>
            <person name="Numa H."/>
            <person name="Kim J."/>
            <person name="Kawahara Y."/>
            <person name="Wakimoto H."/>
            <person name="Yang C.C."/>
            <person name="Iwamoto M."/>
            <person name="Abe T."/>
            <person name="Yamada Y."/>
            <person name="Muto A."/>
            <person name="Inokuchi H."/>
            <person name="Ikemura T."/>
            <person name="Matsumoto T."/>
            <person name="Sasaki T."/>
            <person name="Itoh T."/>
        </authorList>
    </citation>
    <scope>NUCLEOTIDE SEQUENCE [LARGE SCALE GENOMIC DNA]</scope>
    <source>
        <strain evidence="14">cv. Nipponbare</strain>
    </source>
</reference>
<sequence length="181" mass="19213">MEASTPLLTPYKMGQFDLAHRVVLAPLTRCRSYGNVPGPHNAAYYAQRAARGALLVAEACAVSETARGYPDVPGIWSAEQVGAWRARQGRRLLLPDMAHGPRLPDRQGDARSLDYIVGHKARGPKARPTARLFARPKHGTARLGSGPCRPGPTVGPCLGLPTSTLGWPGTVGPARHDGLAG</sequence>
<comment type="similarity">
    <text evidence="2">Belongs to the NADH:flavin oxidoreductase/NADH oxidase family.</text>
</comment>
<keyword evidence="9" id="KW-0560">Oxidoreductase</keyword>
<dbReference type="GO" id="GO:0006633">
    <property type="term" value="P:fatty acid biosynthetic process"/>
    <property type="evidence" value="ECO:0007669"/>
    <property type="project" value="UniProtKB-KW"/>
</dbReference>
<dbReference type="Proteomes" id="UP000059680">
    <property type="component" value="Chromosome 1"/>
</dbReference>
<organism evidence="13 14">
    <name type="scientific">Oryza sativa subsp. japonica</name>
    <name type="common">Rice</name>
    <dbReference type="NCBI Taxonomy" id="39947"/>
    <lineage>
        <taxon>Eukaryota</taxon>
        <taxon>Viridiplantae</taxon>
        <taxon>Streptophyta</taxon>
        <taxon>Embryophyta</taxon>
        <taxon>Tracheophyta</taxon>
        <taxon>Spermatophyta</taxon>
        <taxon>Magnoliopsida</taxon>
        <taxon>Liliopsida</taxon>
        <taxon>Poales</taxon>
        <taxon>Poaceae</taxon>
        <taxon>BOP clade</taxon>
        <taxon>Oryzoideae</taxon>
        <taxon>Oryzeae</taxon>
        <taxon>Oryzinae</taxon>
        <taxon>Oryza</taxon>
        <taxon>Oryza sativa</taxon>
    </lineage>
</organism>
<reference evidence="14" key="1">
    <citation type="journal article" date="2005" name="Nature">
        <title>The map-based sequence of the rice genome.</title>
        <authorList>
            <consortium name="International rice genome sequencing project (IRGSP)"/>
            <person name="Matsumoto T."/>
            <person name="Wu J."/>
            <person name="Kanamori H."/>
            <person name="Katayose Y."/>
            <person name="Fujisawa M."/>
            <person name="Namiki N."/>
            <person name="Mizuno H."/>
            <person name="Yamamoto K."/>
            <person name="Antonio B.A."/>
            <person name="Baba T."/>
            <person name="Sakata K."/>
            <person name="Nagamura Y."/>
            <person name="Aoki H."/>
            <person name="Arikawa K."/>
            <person name="Arita K."/>
            <person name="Bito T."/>
            <person name="Chiden Y."/>
            <person name="Fujitsuka N."/>
            <person name="Fukunaka R."/>
            <person name="Hamada M."/>
            <person name="Harada C."/>
            <person name="Hayashi A."/>
            <person name="Hijishita S."/>
            <person name="Honda M."/>
            <person name="Hosokawa S."/>
            <person name="Ichikawa Y."/>
            <person name="Idonuma A."/>
            <person name="Iijima M."/>
            <person name="Ikeda M."/>
            <person name="Ikeno M."/>
            <person name="Ito K."/>
            <person name="Ito S."/>
            <person name="Ito T."/>
            <person name="Ito Y."/>
            <person name="Ito Y."/>
            <person name="Iwabuchi A."/>
            <person name="Kamiya K."/>
            <person name="Karasawa W."/>
            <person name="Kurita K."/>
            <person name="Katagiri S."/>
            <person name="Kikuta A."/>
            <person name="Kobayashi H."/>
            <person name="Kobayashi N."/>
            <person name="Machita K."/>
            <person name="Maehara T."/>
            <person name="Masukawa M."/>
            <person name="Mizubayashi T."/>
            <person name="Mukai Y."/>
            <person name="Nagasaki H."/>
            <person name="Nagata Y."/>
            <person name="Naito S."/>
            <person name="Nakashima M."/>
            <person name="Nakama Y."/>
            <person name="Nakamichi Y."/>
            <person name="Nakamura M."/>
            <person name="Meguro A."/>
            <person name="Negishi M."/>
            <person name="Ohta I."/>
            <person name="Ohta T."/>
            <person name="Okamoto M."/>
            <person name="Ono N."/>
            <person name="Saji S."/>
            <person name="Sakaguchi M."/>
            <person name="Sakai K."/>
            <person name="Shibata M."/>
            <person name="Shimokawa T."/>
            <person name="Song J."/>
            <person name="Takazaki Y."/>
            <person name="Terasawa K."/>
            <person name="Tsugane M."/>
            <person name="Tsuji K."/>
            <person name="Ueda S."/>
            <person name="Waki K."/>
            <person name="Yamagata H."/>
            <person name="Yamamoto M."/>
            <person name="Yamamoto S."/>
            <person name="Yamane H."/>
            <person name="Yoshiki S."/>
            <person name="Yoshihara R."/>
            <person name="Yukawa K."/>
            <person name="Zhong H."/>
            <person name="Yano M."/>
            <person name="Yuan Q."/>
            <person name="Ouyang S."/>
            <person name="Liu J."/>
            <person name="Jones K.M."/>
            <person name="Gansberger K."/>
            <person name="Moffat K."/>
            <person name="Hill J."/>
            <person name="Bera J."/>
            <person name="Fadrosh D."/>
            <person name="Jin S."/>
            <person name="Johri S."/>
            <person name="Kim M."/>
            <person name="Overton L."/>
            <person name="Reardon M."/>
            <person name="Tsitrin T."/>
            <person name="Vuong H."/>
            <person name="Weaver B."/>
            <person name="Ciecko A."/>
            <person name="Tallon L."/>
            <person name="Jackson J."/>
            <person name="Pai G."/>
            <person name="Aken S.V."/>
            <person name="Utterback T."/>
            <person name="Reidmuller S."/>
            <person name="Feldblyum T."/>
            <person name="Hsiao J."/>
            <person name="Zismann V."/>
            <person name="Iobst S."/>
            <person name="de Vazeille A.R."/>
            <person name="Buell C.R."/>
            <person name="Ying K."/>
            <person name="Li Y."/>
            <person name="Lu T."/>
            <person name="Huang Y."/>
            <person name="Zhao Q."/>
            <person name="Feng Q."/>
            <person name="Zhang L."/>
            <person name="Zhu J."/>
            <person name="Weng Q."/>
            <person name="Mu J."/>
            <person name="Lu Y."/>
            <person name="Fan D."/>
            <person name="Liu Y."/>
            <person name="Guan J."/>
            <person name="Zhang Y."/>
            <person name="Yu S."/>
            <person name="Liu X."/>
            <person name="Zhang Y."/>
            <person name="Hong G."/>
            <person name="Han B."/>
            <person name="Choisne N."/>
            <person name="Demange N."/>
            <person name="Orjeda G."/>
            <person name="Samain S."/>
            <person name="Cattolico L."/>
            <person name="Pelletier E."/>
            <person name="Couloux A."/>
            <person name="Segurens B."/>
            <person name="Wincker P."/>
            <person name="D'Hont A."/>
            <person name="Scarpelli C."/>
            <person name="Weissenbach J."/>
            <person name="Salanoubat M."/>
            <person name="Quetier F."/>
            <person name="Yu Y."/>
            <person name="Kim H.R."/>
            <person name="Rambo T."/>
            <person name="Currie J."/>
            <person name="Collura K."/>
            <person name="Luo M."/>
            <person name="Yang T."/>
            <person name="Ammiraju J.S.S."/>
            <person name="Engler F."/>
            <person name="Soderlund C."/>
            <person name="Wing R.A."/>
            <person name="Palmer L.E."/>
            <person name="de la Bastide M."/>
            <person name="Spiegel L."/>
            <person name="Nascimento L."/>
            <person name="Zutavern T."/>
            <person name="O'Shaughnessy A."/>
            <person name="Dike S."/>
            <person name="Dedhia N."/>
            <person name="Preston R."/>
            <person name="Balija V."/>
            <person name="McCombie W.R."/>
            <person name="Chow T."/>
            <person name="Chen H."/>
            <person name="Chung M."/>
            <person name="Chen C."/>
            <person name="Shaw J."/>
            <person name="Wu H."/>
            <person name="Hsiao K."/>
            <person name="Chao Y."/>
            <person name="Chu M."/>
            <person name="Cheng C."/>
            <person name="Hour A."/>
            <person name="Lee P."/>
            <person name="Lin S."/>
            <person name="Lin Y."/>
            <person name="Liou J."/>
            <person name="Liu S."/>
            <person name="Hsing Y."/>
            <person name="Raghuvanshi S."/>
            <person name="Mohanty A."/>
            <person name="Bharti A.K."/>
            <person name="Gaur A."/>
            <person name="Gupta V."/>
            <person name="Kumar D."/>
            <person name="Ravi V."/>
            <person name="Vij S."/>
            <person name="Kapur A."/>
            <person name="Khurana P."/>
            <person name="Khurana P."/>
            <person name="Khurana J.P."/>
            <person name="Tyagi A.K."/>
            <person name="Gaikwad K."/>
            <person name="Singh A."/>
            <person name="Dalal V."/>
            <person name="Srivastava S."/>
            <person name="Dixit A."/>
            <person name="Pal A.K."/>
            <person name="Ghazi I.A."/>
            <person name="Yadav M."/>
            <person name="Pandit A."/>
            <person name="Bhargava A."/>
            <person name="Sureshbabu K."/>
            <person name="Batra K."/>
            <person name="Sharma T.R."/>
            <person name="Mohapatra T."/>
            <person name="Singh N.K."/>
            <person name="Messing J."/>
            <person name="Nelson A.B."/>
            <person name="Fuks G."/>
            <person name="Kavchok S."/>
            <person name="Keizer G."/>
            <person name="Linton E."/>
            <person name="Llaca V."/>
            <person name="Song R."/>
            <person name="Tanyolac B."/>
            <person name="Young S."/>
            <person name="Ho-Il K."/>
            <person name="Hahn J.H."/>
            <person name="Sangsakoo G."/>
            <person name="Vanavichit A."/>
            <person name="de Mattos Luiz.A.T."/>
            <person name="Zimmer P.D."/>
            <person name="Malone G."/>
            <person name="Dellagostin O."/>
            <person name="de Oliveira A.C."/>
            <person name="Bevan M."/>
            <person name="Bancroft I."/>
            <person name="Minx P."/>
            <person name="Cordum H."/>
            <person name="Wilson R."/>
            <person name="Cheng Z."/>
            <person name="Jin W."/>
            <person name="Jiang J."/>
            <person name="Leong S.A."/>
            <person name="Iwama H."/>
            <person name="Gojobori T."/>
            <person name="Itoh T."/>
            <person name="Niimura Y."/>
            <person name="Fujii Y."/>
            <person name="Habara T."/>
            <person name="Sakai H."/>
            <person name="Sato Y."/>
            <person name="Wilson G."/>
            <person name="Kumar K."/>
            <person name="McCouch S."/>
            <person name="Juretic N."/>
            <person name="Hoen D."/>
            <person name="Wright S."/>
            <person name="Bruskiewich R."/>
            <person name="Bureau T."/>
            <person name="Miyao A."/>
            <person name="Hirochika H."/>
            <person name="Nishikawa T."/>
            <person name="Kadowaki K."/>
            <person name="Sugiura M."/>
            <person name="Burr B."/>
            <person name="Sasaki T."/>
        </authorList>
    </citation>
    <scope>NUCLEOTIDE SEQUENCE [LARGE SCALE GENOMIC DNA]</scope>
    <source>
        <strain evidence="14">cv. Nipponbare</strain>
    </source>
</reference>
<dbReference type="InterPro" id="IPR013785">
    <property type="entry name" value="Aldolase_TIM"/>
</dbReference>
<evidence type="ECO:0000256" key="6">
    <source>
        <dbReference type="ARBA" id="ARBA00022767"/>
    </source>
</evidence>
<dbReference type="AlphaFoldDB" id="A0A0P0V2I5"/>
<dbReference type="Gene3D" id="3.20.20.70">
    <property type="entry name" value="Aldolase class I"/>
    <property type="match status" value="1"/>
</dbReference>
<dbReference type="SUPFAM" id="SSF51395">
    <property type="entry name" value="FMN-linked oxidoreductases"/>
    <property type="match status" value="1"/>
</dbReference>
<dbReference type="GO" id="GO:0031408">
    <property type="term" value="P:oxylipin biosynthetic process"/>
    <property type="evidence" value="ECO:0007669"/>
    <property type="project" value="UniProtKB-KW"/>
</dbReference>
<dbReference type="PANTHER" id="PTHR22893:SF96">
    <property type="entry name" value="12-OXOPHYTODIENOATE REDUCTASE 10-RELATED"/>
    <property type="match status" value="1"/>
</dbReference>
<dbReference type="GO" id="GO:0016491">
    <property type="term" value="F:oxidoreductase activity"/>
    <property type="evidence" value="ECO:0007669"/>
    <property type="project" value="UniProtKB-KW"/>
</dbReference>